<evidence type="ECO:0000313" key="13">
    <source>
        <dbReference type="Proteomes" id="UP000002489"/>
    </source>
</evidence>
<dbReference type="GO" id="GO:0008312">
    <property type="term" value="F:7S RNA binding"/>
    <property type="evidence" value="ECO:0007669"/>
    <property type="project" value="InterPro"/>
</dbReference>
<gene>
    <name evidence="12" type="primary">28950191</name>
</gene>
<proteinExistence type="inferred from homology"/>
<accession>A0A0D2XX38</accession>
<evidence type="ECO:0000256" key="8">
    <source>
        <dbReference type="ARBA" id="ARBA00023274"/>
    </source>
</evidence>
<keyword evidence="7" id="KW-0539">Nucleus</keyword>
<evidence type="ECO:0000256" key="3">
    <source>
        <dbReference type="ARBA" id="ARBA00009352"/>
    </source>
</evidence>
<dbReference type="GO" id="GO:0006614">
    <property type="term" value="P:SRP-dependent cotranslational protein targeting to membrane"/>
    <property type="evidence" value="ECO:0007669"/>
    <property type="project" value="InterPro"/>
</dbReference>
<reference evidence="13" key="1">
    <citation type="journal article" date="2012" name="Mol. Plant Microbe Interact.">
        <title>A highly conserved effector in Fusarium oxysporum is required for full virulence on Arabidopsis.</title>
        <authorList>
            <person name="Thatcher L.F."/>
            <person name="Gardiner D.M."/>
            <person name="Kazan K."/>
            <person name="Manners J."/>
        </authorList>
    </citation>
    <scope>NUCLEOTIDE SEQUENCE [LARGE SCALE GENOMIC DNA]</scope>
    <source>
        <strain evidence="13">Fo5176</strain>
    </source>
</reference>
<sequence>MDITKFVVQGRDQALLYGDYSTYHKSLSKKLLSCRKKLNIATKNRGKFHDHDKVTAEKIAENHEYVHLLLLTSERAWAQTMSMKSGHTSDTKGITGRTRSHIASRLTKATRAADELVEALSQTDVSGASQTDILEATAYASLIRGTAAFEKQSWEPSLRNYATARVIYSALATGTNGDLYKDLLAETIDPSIRYAAYQLQTPRTVPIPIIARKAFPQSDSNLVKQINDIDPTILKSDEAKAKDGIASAEGAPKTLTWRSREVNIEDAQIAMAWGAVLAAKDRLAKDLAEPKGRGPYELAGAYDEILMLSQDAVDATKQAIDEMRAEGVEQGDARMQSLQITRTAVNFETISWRIGRSRVLTGEHDGAPEEYNVLRKRKGKPAPEAVKPVKEIPTGKKLAKLKEKVALYDGILQNIESITELPGVANDQGLAEQIAAYVKYFEALKALAIARSHAISSNLAAALALINHADGLVEESQSSISSSDGSSNRTPLNLTVSAEDAEYLQTLLNGELQRHRAIVHADALRKNHKLSASDAVKQPLIGSLHQYPVGGVNLSHVVEFPPKLATIPVKPIFLDVAWNYIDYPNKVPKQQQQQQAAAAAAPSQADTPERTESPAPAKRGWFGFGRS</sequence>
<comment type="subcellular location">
    <subcellularLocation>
        <location evidence="1 10">Cytoplasm</location>
    </subcellularLocation>
    <subcellularLocation>
        <location evidence="2">Nucleus</location>
        <location evidence="2">Nucleolus</location>
    </subcellularLocation>
</comment>
<comment type="similarity">
    <text evidence="3 10">Belongs to the SRP68 family.</text>
</comment>
<feature type="compositionally biased region" description="Low complexity" evidence="11">
    <location>
        <begin position="590"/>
        <end position="605"/>
    </location>
</feature>
<reference evidence="12" key="2">
    <citation type="submission" date="2025-08" db="UniProtKB">
        <authorList>
            <consortium name="EnsemblFungi"/>
        </authorList>
    </citation>
    <scope>IDENTIFICATION</scope>
    <source>
        <strain evidence="12">4287 / CBS 123668 / FGSC 9935 / NRRL 34936</strain>
    </source>
</reference>
<dbReference type="GO" id="GO:0005047">
    <property type="term" value="F:signal recognition particle binding"/>
    <property type="evidence" value="ECO:0007669"/>
    <property type="project" value="InterPro"/>
</dbReference>
<organism evidence="12 13">
    <name type="scientific">Fusarium oxysporum (strain Fo5176)</name>
    <name type="common">Fusarium vascular wilt</name>
    <dbReference type="NCBI Taxonomy" id="660025"/>
    <lineage>
        <taxon>Eukaryota</taxon>
        <taxon>Fungi</taxon>
        <taxon>Dikarya</taxon>
        <taxon>Ascomycota</taxon>
        <taxon>Pezizomycotina</taxon>
        <taxon>Sordariomycetes</taxon>
        <taxon>Hypocreomycetidae</taxon>
        <taxon>Hypocreales</taxon>
        <taxon>Nectriaceae</taxon>
        <taxon>Fusarium</taxon>
        <taxon>Fusarium oxysporum species complex</taxon>
    </lineage>
</organism>
<dbReference type="PANTHER" id="PTHR12860:SF0">
    <property type="entry name" value="SIGNAL RECOGNITION PARTICLE SUBUNIT SRP68"/>
    <property type="match status" value="1"/>
</dbReference>
<evidence type="ECO:0000256" key="6">
    <source>
        <dbReference type="ARBA" id="ARBA00023135"/>
    </source>
</evidence>
<keyword evidence="6 10" id="KW-0733">Signal recognition particle</keyword>
<keyword evidence="8 10" id="KW-0687">Ribonucleoprotein</keyword>
<evidence type="ECO:0000256" key="11">
    <source>
        <dbReference type="SAM" id="MobiDB-lite"/>
    </source>
</evidence>
<dbReference type="GO" id="GO:0030942">
    <property type="term" value="F:endoplasmic reticulum signal peptide binding"/>
    <property type="evidence" value="ECO:0007669"/>
    <property type="project" value="InterPro"/>
</dbReference>
<keyword evidence="4 10" id="KW-0963">Cytoplasm</keyword>
<evidence type="ECO:0000313" key="12">
    <source>
        <dbReference type="EnsemblFungi" id="FOXG_08554P0"/>
    </source>
</evidence>
<dbReference type="STRING" id="426428.A0A0D2XX38"/>
<dbReference type="VEuPathDB" id="FungiDB:FOXG_08554"/>
<dbReference type="GO" id="GO:0005786">
    <property type="term" value="C:signal recognition particle, endoplasmic reticulum targeting"/>
    <property type="evidence" value="ECO:0007669"/>
    <property type="project" value="UniProtKB-KW"/>
</dbReference>
<dbReference type="PANTHER" id="PTHR12860">
    <property type="entry name" value="SIGNAL RECOGNITION PARTICLE 68 KDA PROTEIN"/>
    <property type="match status" value="1"/>
</dbReference>
<dbReference type="AlphaFoldDB" id="A0A0D2XX38"/>
<evidence type="ECO:0000256" key="10">
    <source>
        <dbReference type="PIRNR" id="PIRNR038995"/>
    </source>
</evidence>
<dbReference type="GO" id="GO:0005730">
    <property type="term" value="C:nucleolus"/>
    <property type="evidence" value="ECO:0007669"/>
    <property type="project" value="UniProtKB-SubCell"/>
</dbReference>
<dbReference type="InterPro" id="IPR034652">
    <property type="entry name" value="SRP68-RBD"/>
</dbReference>
<keyword evidence="5 10" id="KW-0694">RNA-binding</keyword>
<dbReference type="Pfam" id="PF16969">
    <property type="entry name" value="SRP68"/>
    <property type="match status" value="1"/>
</dbReference>
<dbReference type="InterPro" id="IPR038253">
    <property type="entry name" value="SRP68_N_sf"/>
</dbReference>
<evidence type="ECO:0000256" key="5">
    <source>
        <dbReference type="ARBA" id="ARBA00022884"/>
    </source>
</evidence>
<evidence type="ECO:0000256" key="7">
    <source>
        <dbReference type="ARBA" id="ARBA00023242"/>
    </source>
</evidence>
<evidence type="ECO:0000256" key="9">
    <source>
        <dbReference type="ARBA" id="ARBA00029498"/>
    </source>
</evidence>
<comment type="function">
    <text evidence="10">Component of the signal recognition particle (SRP) complex, a ribonucleoprotein complex that mediates the cotranslational targeting of secretory and membrane proteins to the endoplasmic reticulum (ER). The SRP complex interacts with the signal sequence in nascent secretory and membrane proteins and directs them to the membrane of the ER.</text>
</comment>
<feature type="region of interest" description="Disordered" evidence="11">
    <location>
        <begin position="589"/>
        <end position="627"/>
    </location>
</feature>
<dbReference type="Gene3D" id="1.10.3450.40">
    <property type="entry name" value="Signal recognition particle, SRP68 subunit, RNA-binding domain"/>
    <property type="match status" value="1"/>
</dbReference>
<dbReference type="CDD" id="cd15481">
    <property type="entry name" value="SRP68-RBD"/>
    <property type="match status" value="1"/>
</dbReference>
<protein>
    <recommendedName>
        <fullName evidence="9 10">Signal recognition particle subunit SRP68</fullName>
        <shortName evidence="10">SRP68</shortName>
    </recommendedName>
</protein>
<name>A0A0D2XX38_FUSOF</name>
<dbReference type="Proteomes" id="UP000002489">
    <property type="component" value="Unassembled WGS sequence"/>
</dbReference>
<dbReference type="EnsemblFungi" id="FOXG_08554T0">
    <property type="protein sequence ID" value="FOXG_08554P0"/>
    <property type="gene ID" value="FOXG_08554"/>
</dbReference>
<evidence type="ECO:0000256" key="1">
    <source>
        <dbReference type="ARBA" id="ARBA00004496"/>
    </source>
</evidence>
<dbReference type="InterPro" id="IPR026258">
    <property type="entry name" value="SRP68"/>
</dbReference>
<dbReference type="PIRSF" id="PIRSF038995">
    <property type="entry name" value="SRP68"/>
    <property type="match status" value="1"/>
</dbReference>
<evidence type="ECO:0000256" key="2">
    <source>
        <dbReference type="ARBA" id="ARBA00004604"/>
    </source>
</evidence>
<evidence type="ECO:0000256" key="4">
    <source>
        <dbReference type="ARBA" id="ARBA00022490"/>
    </source>
</evidence>